<proteinExistence type="predicted"/>
<evidence type="ECO:0000313" key="2">
    <source>
        <dbReference type="Proteomes" id="UP001141806"/>
    </source>
</evidence>
<comment type="caution">
    <text evidence="1">The sequence shown here is derived from an EMBL/GenBank/DDBJ whole genome shotgun (WGS) entry which is preliminary data.</text>
</comment>
<dbReference type="Proteomes" id="UP001141806">
    <property type="component" value="Unassembled WGS sequence"/>
</dbReference>
<protein>
    <submittedName>
        <fullName evidence="1">Uncharacterized protein</fullName>
    </submittedName>
</protein>
<evidence type="ECO:0000313" key="1">
    <source>
        <dbReference type="EMBL" id="KAJ4969485.1"/>
    </source>
</evidence>
<sequence>MVPGSPKLSFSCTGHDSATNALFSRENKKLSPSLSSPLLHFQIKAMITSYQFIPLGSFCNSSADNPFFGGGFSVNWATDVSPDAHHKRIFPQVRAFSPNSSRLMMNPHTHALTEF</sequence>
<dbReference type="AlphaFoldDB" id="A0A9Q0KFI6"/>
<gene>
    <name evidence="1" type="ORF">NE237_016186</name>
</gene>
<keyword evidence="2" id="KW-1185">Reference proteome</keyword>
<dbReference type="EMBL" id="JAMYWD010000006">
    <property type="protein sequence ID" value="KAJ4969485.1"/>
    <property type="molecule type" value="Genomic_DNA"/>
</dbReference>
<reference evidence="1" key="1">
    <citation type="journal article" date="2023" name="Plant J.">
        <title>The genome of the king protea, Protea cynaroides.</title>
        <authorList>
            <person name="Chang J."/>
            <person name="Duong T.A."/>
            <person name="Schoeman C."/>
            <person name="Ma X."/>
            <person name="Roodt D."/>
            <person name="Barker N."/>
            <person name="Li Z."/>
            <person name="Van de Peer Y."/>
            <person name="Mizrachi E."/>
        </authorList>
    </citation>
    <scope>NUCLEOTIDE SEQUENCE</scope>
    <source>
        <tissue evidence="1">Young leaves</tissue>
    </source>
</reference>
<accession>A0A9Q0KFI6</accession>
<organism evidence="1 2">
    <name type="scientific">Protea cynaroides</name>
    <dbReference type="NCBI Taxonomy" id="273540"/>
    <lineage>
        <taxon>Eukaryota</taxon>
        <taxon>Viridiplantae</taxon>
        <taxon>Streptophyta</taxon>
        <taxon>Embryophyta</taxon>
        <taxon>Tracheophyta</taxon>
        <taxon>Spermatophyta</taxon>
        <taxon>Magnoliopsida</taxon>
        <taxon>Proteales</taxon>
        <taxon>Proteaceae</taxon>
        <taxon>Protea</taxon>
    </lineage>
</organism>
<name>A0A9Q0KFI6_9MAGN</name>